<accession>A0A100YUH3</accession>
<proteinExistence type="inferred from homology"/>
<evidence type="ECO:0000313" key="3">
    <source>
        <dbReference type="Proteomes" id="UP000054078"/>
    </source>
</evidence>
<evidence type="ECO:0000313" key="2">
    <source>
        <dbReference type="EMBL" id="KUH57923.1"/>
    </source>
</evidence>
<evidence type="ECO:0000256" key="1">
    <source>
        <dbReference type="ARBA" id="ARBA00009981"/>
    </source>
</evidence>
<comment type="similarity">
    <text evidence="1">Belongs to the phD/YefM antitoxin family.</text>
</comment>
<sequence length="87" mass="9421">MAITPTVGMSDAKTNFSRLTADANRTGRSVVVFKNNKPWVEIRPLAHEEAGIPAETRQAMDEADVLTADSGHTTYQTAESLFAALDL</sequence>
<evidence type="ECO:0008006" key="4">
    <source>
        <dbReference type="Google" id="ProtNLM"/>
    </source>
</evidence>
<organism evidence="2 3">
    <name type="scientific">Tractidigestivibacter scatoligenes</name>
    <name type="common">Olsenella scatoligenes</name>
    <dbReference type="NCBI Taxonomy" id="1299998"/>
    <lineage>
        <taxon>Bacteria</taxon>
        <taxon>Bacillati</taxon>
        <taxon>Actinomycetota</taxon>
        <taxon>Coriobacteriia</taxon>
        <taxon>Coriobacteriales</taxon>
        <taxon>Atopobiaceae</taxon>
        <taxon>Tractidigestivibacter</taxon>
    </lineage>
</organism>
<gene>
    <name evidence="2" type="ORF">AUL39_09585</name>
</gene>
<dbReference type="InterPro" id="IPR036165">
    <property type="entry name" value="YefM-like_sf"/>
</dbReference>
<dbReference type="EMBL" id="LOJF01000011">
    <property type="protein sequence ID" value="KUH57923.1"/>
    <property type="molecule type" value="Genomic_DNA"/>
</dbReference>
<keyword evidence="3" id="KW-1185">Reference proteome</keyword>
<dbReference type="Proteomes" id="UP000054078">
    <property type="component" value="Unassembled WGS sequence"/>
</dbReference>
<reference evidence="2 3" key="1">
    <citation type="submission" date="2015-12" db="EMBL/GenBank/DDBJ databases">
        <title>Draft Genome Sequence of Olsenella scatoligenes SK9K4T; a Producer of 3-Methylindole- (skatole) and 4-Methylphenol- (p-cresol) Isolated from Pig Feces.</title>
        <authorList>
            <person name="Li X."/>
            <person name="Borg B."/>
            <person name="Canibe N."/>
        </authorList>
    </citation>
    <scope>NUCLEOTIDE SEQUENCE [LARGE SCALE GENOMIC DNA]</scope>
    <source>
        <strain evidence="2 3">SK9K4</strain>
    </source>
</reference>
<protein>
    <recommendedName>
        <fullName evidence="4">Antitoxin</fullName>
    </recommendedName>
</protein>
<name>A0A100YUH3_TRASO</name>
<dbReference type="AlphaFoldDB" id="A0A100YUH3"/>
<comment type="caution">
    <text evidence="2">The sequence shown here is derived from an EMBL/GenBank/DDBJ whole genome shotgun (WGS) entry which is preliminary data.</text>
</comment>
<dbReference type="SUPFAM" id="SSF143120">
    <property type="entry name" value="YefM-like"/>
    <property type="match status" value="1"/>
</dbReference>